<keyword evidence="3" id="KW-0547">Nucleotide-binding</keyword>
<evidence type="ECO:0000256" key="6">
    <source>
        <dbReference type="ARBA" id="ARBA00022946"/>
    </source>
</evidence>
<dbReference type="OrthoDB" id="489670at2"/>
<dbReference type="PROSITE" id="PS51447">
    <property type="entry name" value="FDX_ACB"/>
    <property type="match status" value="1"/>
</dbReference>
<dbReference type="InterPro" id="IPR002319">
    <property type="entry name" value="Phenylalanyl-tRNA_Synthase"/>
</dbReference>
<feature type="domain" description="Aminoacyl-transfer RNA synthetases class-II family profile" evidence="9">
    <location>
        <begin position="36"/>
        <end position="220"/>
    </location>
</feature>
<dbReference type="STRING" id="211165.GCA_000317285_04949"/>
<sequence length="341" mass="39045">MTNPANGIHAINLIVYKIAEALYKSRYPEPSIWRSSPITTVANNFDKLYFPSDSLSRSPKYTRYLSDDRLLRTHTTVIMPELLPHLRGEQLILHPGICYRRDVVDKRHVGEPHQMDVWLINEHQHLGREALIPFIETIIYAVLPGISYRLNETSHPYTRNGLEIEVLVDGKWIEIGECGEAHPHLLRSPQSGLASGWGLDRLVMLVKGIDDIRLLRSTHPRIAEQMKNLESYHQVSNQPSISRDMSIVTELDTELEDICEQIVEVLGDDAELLESVDILSETHYQQLPPQAIQRLGIQPDQKNLLVRMTLRSLHTSISNQKANLFRELVYQKIHQGVVVNL</sequence>
<dbReference type="GO" id="GO:0000049">
    <property type="term" value="F:tRNA binding"/>
    <property type="evidence" value="ECO:0007669"/>
    <property type="project" value="InterPro"/>
</dbReference>
<protein>
    <recommendedName>
        <fullName evidence="8">Phenylalanyl-tRNA synthetase</fullName>
    </recommendedName>
</protein>
<reference evidence="11 12" key="1">
    <citation type="journal article" date="2019" name="Genome Biol. Evol.">
        <title>Day and night: Metabolic profiles and evolutionary relationships of six axenic non-marine cyanobacteria.</title>
        <authorList>
            <person name="Will S.E."/>
            <person name="Henke P."/>
            <person name="Boedeker C."/>
            <person name="Huang S."/>
            <person name="Brinkmann H."/>
            <person name="Rohde M."/>
            <person name="Jarek M."/>
            <person name="Friedl T."/>
            <person name="Seufert S."/>
            <person name="Schumacher M."/>
            <person name="Overmann J."/>
            <person name="Neumann-Schaal M."/>
            <person name="Petersen J."/>
        </authorList>
    </citation>
    <scope>NUCLEOTIDE SEQUENCE [LARGE SCALE GENOMIC DNA]</scope>
    <source>
        <strain evidence="11 12">PCC 6912</strain>
    </source>
</reference>
<dbReference type="Gene3D" id="3.30.930.10">
    <property type="entry name" value="Bira Bifunctional Protein, Domain 2"/>
    <property type="match status" value="1"/>
</dbReference>
<accession>A0A3S0ZY11</accession>
<evidence type="ECO:0000256" key="4">
    <source>
        <dbReference type="ARBA" id="ARBA00022840"/>
    </source>
</evidence>
<evidence type="ECO:0000256" key="3">
    <source>
        <dbReference type="ARBA" id="ARBA00022741"/>
    </source>
</evidence>
<dbReference type="EMBL" id="RSCJ01000001">
    <property type="protein sequence ID" value="RUR86598.1"/>
    <property type="molecule type" value="Genomic_DNA"/>
</dbReference>
<dbReference type="PROSITE" id="PS50862">
    <property type="entry name" value="AA_TRNA_LIGASE_II"/>
    <property type="match status" value="1"/>
</dbReference>
<dbReference type="SUPFAM" id="SSF55681">
    <property type="entry name" value="Class II aaRS and biotin synthetases"/>
    <property type="match status" value="1"/>
</dbReference>
<dbReference type="GO" id="GO:0005524">
    <property type="term" value="F:ATP binding"/>
    <property type="evidence" value="ECO:0007669"/>
    <property type="project" value="UniProtKB-KW"/>
</dbReference>
<name>A0A3S0ZY11_CHLFR</name>
<dbReference type="GO" id="GO:0006412">
    <property type="term" value="P:translation"/>
    <property type="evidence" value="ECO:0007669"/>
    <property type="project" value="UniProtKB-KW"/>
</dbReference>
<comment type="caution">
    <text evidence="11">The sequence shown here is derived from an EMBL/GenBank/DDBJ whole genome shotgun (WGS) entry which is preliminary data.</text>
</comment>
<dbReference type="InterPro" id="IPR006195">
    <property type="entry name" value="aa-tRNA-synth_II"/>
</dbReference>
<dbReference type="AlphaFoldDB" id="A0A3S0ZY11"/>
<proteinExistence type="inferred from homology"/>
<evidence type="ECO:0000256" key="5">
    <source>
        <dbReference type="ARBA" id="ARBA00022917"/>
    </source>
</evidence>
<evidence type="ECO:0000313" key="11">
    <source>
        <dbReference type="EMBL" id="RUR86598.1"/>
    </source>
</evidence>
<dbReference type="Pfam" id="PF01409">
    <property type="entry name" value="tRNA-synt_2d"/>
    <property type="match status" value="1"/>
</dbReference>
<keyword evidence="6" id="KW-0809">Transit peptide</keyword>
<dbReference type="SMART" id="SM00896">
    <property type="entry name" value="FDX-ACB"/>
    <property type="match status" value="1"/>
</dbReference>
<dbReference type="Proteomes" id="UP000268857">
    <property type="component" value="Unassembled WGS sequence"/>
</dbReference>
<comment type="similarity">
    <text evidence="1">Belongs to the class-II aminoacyl-tRNA synthetase family.</text>
</comment>
<organism evidence="11 12">
    <name type="scientific">Chlorogloeopsis fritschii PCC 6912</name>
    <dbReference type="NCBI Taxonomy" id="211165"/>
    <lineage>
        <taxon>Bacteria</taxon>
        <taxon>Bacillati</taxon>
        <taxon>Cyanobacteriota</taxon>
        <taxon>Cyanophyceae</taxon>
        <taxon>Nostocales</taxon>
        <taxon>Chlorogloeopsidaceae</taxon>
        <taxon>Chlorogloeopsis</taxon>
    </lineage>
</organism>
<keyword evidence="12" id="KW-1185">Reference proteome</keyword>
<keyword evidence="7" id="KW-0030">Aminoacyl-tRNA synthetase</keyword>
<dbReference type="GO" id="GO:0043039">
    <property type="term" value="P:tRNA aminoacylation"/>
    <property type="evidence" value="ECO:0007669"/>
    <property type="project" value="InterPro"/>
</dbReference>
<dbReference type="InterPro" id="IPR045864">
    <property type="entry name" value="aa-tRNA-synth_II/BPL/LPL"/>
</dbReference>
<dbReference type="RefSeq" id="WP_016874489.1">
    <property type="nucleotide sequence ID" value="NZ_AJLN01000116.1"/>
</dbReference>
<evidence type="ECO:0000256" key="8">
    <source>
        <dbReference type="ARBA" id="ARBA00031194"/>
    </source>
</evidence>
<evidence type="ECO:0000259" key="9">
    <source>
        <dbReference type="PROSITE" id="PS50862"/>
    </source>
</evidence>
<evidence type="ECO:0000256" key="7">
    <source>
        <dbReference type="ARBA" id="ARBA00023146"/>
    </source>
</evidence>
<dbReference type="InterPro" id="IPR005121">
    <property type="entry name" value="Fdx_antiC-bd"/>
</dbReference>
<evidence type="ECO:0000313" key="12">
    <source>
        <dbReference type="Proteomes" id="UP000268857"/>
    </source>
</evidence>
<keyword evidence="4" id="KW-0067">ATP-binding</keyword>
<dbReference type="GO" id="GO:0004812">
    <property type="term" value="F:aminoacyl-tRNA ligase activity"/>
    <property type="evidence" value="ECO:0007669"/>
    <property type="project" value="UniProtKB-KW"/>
</dbReference>
<keyword evidence="2" id="KW-0436">Ligase</keyword>
<evidence type="ECO:0000256" key="2">
    <source>
        <dbReference type="ARBA" id="ARBA00022598"/>
    </source>
</evidence>
<evidence type="ECO:0000256" key="1">
    <source>
        <dbReference type="ARBA" id="ARBA00008226"/>
    </source>
</evidence>
<dbReference type="Gene3D" id="3.30.70.380">
    <property type="entry name" value="Ferrodoxin-fold anticodon-binding domain"/>
    <property type="match status" value="1"/>
</dbReference>
<evidence type="ECO:0000259" key="10">
    <source>
        <dbReference type="PROSITE" id="PS51447"/>
    </source>
</evidence>
<keyword evidence="5" id="KW-0648">Protein biosynthesis</keyword>
<gene>
    <name evidence="11" type="ORF">PCC6912_00410</name>
</gene>
<dbReference type="InterPro" id="IPR036690">
    <property type="entry name" value="Fdx_antiC-bd_sf"/>
</dbReference>
<feature type="domain" description="FDX-ACB" evidence="10">
    <location>
        <begin position="236"/>
        <end position="341"/>
    </location>
</feature>
<dbReference type="SUPFAM" id="SSF54991">
    <property type="entry name" value="Anticodon-binding domain of PheRS"/>
    <property type="match status" value="1"/>
</dbReference>